<organism evidence="1 2">
    <name type="scientific">Portunus trituberculatus</name>
    <name type="common">Swimming crab</name>
    <name type="synonym">Neptunus trituberculatus</name>
    <dbReference type="NCBI Taxonomy" id="210409"/>
    <lineage>
        <taxon>Eukaryota</taxon>
        <taxon>Metazoa</taxon>
        <taxon>Ecdysozoa</taxon>
        <taxon>Arthropoda</taxon>
        <taxon>Crustacea</taxon>
        <taxon>Multicrustacea</taxon>
        <taxon>Malacostraca</taxon>
        <taxon>Eumalacostraca</taxon>
        <taxon>Eucarida</taxon>
        <taxon>Decapoda</taxon>
        <taxon>Pleocyemata</taxon>
        <taxon>Brachyura</taxon>
        <taxon>Eubrachyura</taxon>
        <taxon>Portunoidea</taxon>
        <taxon>Portunidae</taxon>
        <taxon>Portuninae</taxon>
        <taxon>Portunus</taxon>
    </lineage>
</organism>
<gene>
    <name evidence="1" type="ORF">E2C01_025435</name>
</gene>
<dbReference type="EMBL" id="VSRR010002570">
    <property type="protein sequence ID" value="MPC32130.1"/>
    <property type="molecule type" value="Genomic_DNA"/>
</dbReference>
<comment type="caution">
    <text evidence="1">The sequence shown here is derived from an EMBL/GenBank/DDBJ whole genome shotgun (WGS) entry which is preliminary data.</text>
</comment>
<proteinExistence type="predicted"/>
<dbReference type="Proteomes" id="UP000324222">
    <property type="component" value="Unassembled WGS sequence"/>
</dbReference>
<reference evidence="1 2" key="1">
    <citation type="submission" date="2019-05" db="EMBL/GenBank/DDBJ databases">
        <title>Another draft genome of Portunus trituberculatus and its Hox gene families provides insights of decapod evolution.</title>
        <authorList>
            <person name="Jeong J.-H."/>
            <person name="Song I."/>
            <person name="Kim S."/>
            <person name="Choi T."/>
            <person name="Kim D."/>
            <person name="Ryu S."/>
            <person name="Kim W."/>
        </authorList>
    </citation>
    <scope>NUCLEOTIDE SEQUENCE [LARGE SCALE GENOMIC DNA]</scope>
    <source>
        <tissue evidence="1">Muscle</tissue>
    </source>
</reference>
<name>A0A5B7ECX5_PORTR</name>
<evidence type="ECO:0000313" key="2">
    <source>
        <dbReference type="Proteomes" id="UP000324222"/>
    </source>
</evidence>
<evidence type="ECO:0000313" key="1">
    <source>
        <dbReference type="EMBL" id="MPC32130.1"/>
    </source>
</evidence>
<dbReference type="AlphaFoldDB" id="A0A5B7ECX5"/>
<protein>
    <submittedName>
        <fullName evidence="1">Uncharacterized protein</fullName>
    </submittedName>
</protein>
<accession>A0A5B7ECX5</accession>
<keyword evidence="2" id="KW-1185">Reference proteome</keyword>
<sequence>MIQPGVLLARLFSQASGAPWSLKSPCQESVALAVLPLSCEAASGGQPALSASMCPAFLRNA</sequence>